<organism evidence="1">
    <name type="scientific">viral metagenome</name>
    <dbReference type="NCBI Taxonomy" id="1070528"/>
    <lineage>
        <taxon>unclassified sequences</taxon>
        <taxon>metagenomes</taxon>
        <taxon>organismal metagenomes</taxon>
    </lineage>
</organism>
<proteinExistence type="predicted"/>
<dbReference type="AlphaFoldDB" id="A0A6C0H5N5"/>
<protein>
    <submittedName>
        <fullName evidence="1">Uncharacterized protein</fullName>
    </submittedName>
</protein>
<sequence>MSEYPYKFSVDGTSFIFDYDTEELCCVLCKNKYNSYNDPFTIVIDTNSFIEVTYELCLKCIDSFQNCNKCNRELNEPWEKVYFNILDKTYYCMCCYNDDRNKFYKKCHCANCQYCVEKYNIKTRIIKQTNNDISLDYPPKKRKQNNVK</sequence>
<dbReference type="EMBL" id="MN739883">
    <property type="protein sequence ID" value="QHT75871.1"/>
    <property type="molecule type" value="Genomic_DNA"/>
</dbReference>
<evidence type="ECO:0000313" key="1">
    <source>
        <dbReference type="EMBL" id="QHT75871.1"/>
    </source>
</evidence>
<accession>A0A6C0H5N5</accession>
<name>A0A6C0H5N5_9ZZZZ</name>
<reference evidence="1" key="1">
    <citation type="journal article" date="2020" name="Nature">
        <title>Giant virus diversity and host interactions through global metagenomics.</title>
        <authorList>
            <person name="Schulz F."/>
            <person name="Roux S."/>
            <person name="Paez-Espino D."/>
            <person name="Jungbluth S."/>
            <person name="Walsh D.A."/>
            <person name="Denef V.J."/>
            <person name="McMahon K.D."/>
            <person name="Konstantinidis K.T."/>
            <person name="Eloe-Fadrosh E.A."/>
            <person name="Kyrpides N.C."/>
            <person name="Woyke T."/>
        </authorList>
    </citation>
    <scope>NUCLEOTIDE SEQUENCE</scope>
    <source>
        <strain evidence="1">GVMAG-M-3300023179-71</strain>
    </source>
</reference>